<sequence length="601" mass="64576">MEFRVLGPLEVVQGSRQLHVSGSRERALLAILVIHAGKVVSGDRLIEELWGGDVPGNPANALQVVVSRVRKALEVPDGPGPLVTRRPGYLLDVRQEEVDAGRFGRLVAEARQAGPGDKPRALALLEEALGLWRGAALTEFAAAGFARNEIGRLEEERLRAIELKAEAELALGRDAGLVGELSALVAGNPLRERLRVQLMLALYRSGRQGDALCVFQEGRGVLAEELGVDPGPELRELHQRILLQDASLMSLMAAPEERSPSQGNLPVPATSFVERHAELAGAERLLRGSRLVTLTGPGGTGKTRLATELATTLQESFPDGAWLVELEAVTDPATVLDALAAALGIGESSSLGVAGQAQRPLLDKIIGYLRGKDMLIVLDNCEHLIEACAQVVQRVLRSAPMTRFLVTSRERLGVAGEALFAVPPLGVPEPREQAHGQIAQSEAVQLFADRATAVLPAFVLDDGAAAAVSRICRRLDGIPLAIELAAARVRILPPVQIAARLDDSFDTLTSGNRGVLPRHQTLRAAIDWSYRLLAEPERELFARLSVFAGGFTLEAAEEVCQDKGAGTATVLESLSRLVDQSLVSSEDRGQARFRMLETLRR</sequence>
<gene>
    <name evidence="5" type="ORF">EAS64_05020</name>
</gene>
<dbReference type="PANTHER" id="PTHR47691">
    <property type="entry name" value="REGULATOR-RELATED"/>
    <property type="match status" value="1"/>
</dbReference>
<dbReference type="PRINTS" id="PR00364">
    <property type="entry name" value="DISEASERSIST"/>
</dbReference>
<feature type="DNA-binding region" description="OmpR/PhoB-type" evidence="3">
    <location>
        <begin position="1"/>
        <end position="93"/>
    </location>
</feature>
<dbReference type="EMBL" id="RPFW01000001">
    <property type="protein sequence ID" value="TVZ06731.1"/>
    <property type="molecule type" value="Genomic_DNA"/>
</dbReference>
<name>A0A6P2C9Y3_9ACTN</name>
<dbReference type="InterPro" id="IPR049945">
    <property type="entry name" value="AAA_22"/>
</dbReference>
<dbReference type="Pfam" id="PF13401">
    <property type="entry name" value="AAA_22"/>
    <property type="match status" value="1"/>
</dbReference>
<comment type="similarity">
    <text evidence="1">Belongs to the AfsR/DnrI/RedD regulatory family.</text>
</comment>
<reference evidence="5 6" key="1">
    <citation type="submission" date="2018-11" db="EMBL/GenBank/DDBJ databases">
        <title>Trebonia kvetii gen.nov., sp.nov., a novel acidophilic actinobacterium, and proposal of the new actinobacterial family Treboniaceae fam. nov.</title>
        <authorList>
            <person name="Rapoport D."/>
            <person name="Sagova-Mareckova M."/>
            <person name="Sedlacek I."/>
            <person name="Provaznik J."/>
            <person name="Kralova S."/>
            <person name="Pavlinic D."/>
            <person name="Benes V."/>
            <person name="Kopecky J."/>
        </authorList>
    </citation>
    <scope>NUCLEOTIDE SEQUENCE [LARGE SCALE GENOMIC DNA]</scope>
    <source>
        <strain evidence="5 6">15Tr583</strain>
    </source>
</reference>
<dbReference type="SUPFAM" id="SSF48452">
    <property type="entry name" value="TPR-like"/>
    <property type="match status" value="1"/>
</dbReference>
<dbReference type="InterPro" id="IPR005158">
    <property type="entry name" value="BTAD"/>
</dbReference>
<evidence type="ECO:0000256" key="2">
    <source>
        <dbReference type="ARBA" id="ARBA00023125"/>
    </source>
</evidence>
<proteinExistence type="inferred from homology"/>
<comment type="caution">
    <text evidence="5">The sequence shown here is derived from an EMBL/GenBank/DDBJ whole genome shotgun (WGS) entry which is preliminary data.</text>
</comment>
<dbReference type="SMART" id="SM00862">
    <property type="entry name" value="Trans_reg_C"/>
    <property type="match status" value="1"/>
</dbReference>
<dbReference type="Proteomes" id="UP000460272">
    <property type="component" value="Unassembled WGS sequence"/>
</dbReference>
<dbReference type="OrthoDB" id="3194665at2"/>
<dbReference type="Pfam" id="PF25872">
    <property type="entry name" value="HTH_77"/>
    <property type="match status" value="1"/>
</dbReference>
<dbReference type="AlphaFoldDB" id="A0A6P2C9Y3"/>
<dbReference type="InterPro" id="IPR027417">
    <property type="entry name" value="P-loop_NTPase"/>
</dbReference>
<dbReference type="RefSeq" id="WP_145851484.1">
    <property type="nucleotide sequence ID" value="NZ_RPFW01000001.1"/>
</dbReference>
<evidence type="ECO:0000259" key="4">
    <source>
        <dbReference type="PROSITE" id="PS51755"/>
    </source>
</evidence>
<dbReference type="GO" id="GO:0006355">
    <property type="term" value="P:regulation of DNA-templated transcription"/>
    <property type="evidence" value="ECO:0007669"/>
    <property type="project" value="InterPro"/>
</dbReference>
<accession>A0A6P2C9Y3</accession>
<protein>
    <submittedName>
        <fullName evidence="5">Helix-turn-helix domain-containing protein</fullName>
    </submittedName>
</protein>
<dbReference type="Gene3D" id="1.10.10.10">
    <property type="entry name" value="Winged helix-like DNA-binding domain superfamily/Winged helix DNA-binding domain"/>
    <property type="match status" value="1"/>
</dbReference>
<dbReference type="GO" id="GO:0000160">
    <property type="term" value="P:phosphorelay signal transduction system"/>
    <property type="evidence" value="ECO:0007669"/>
    <property type="project" value="InterPro"/>
</dbReference>
<dbReference type="SMART" id="SM01043">
    <property type="entry name" value="BTAD"/>
    <property type="match status" value="1"/>
</dbReference>
<dbReference type="InterPro" id="IPR036388">
    <property type="entry name" value="WH-like_DNA-bd_sf"/>
</dbReference>
<evidence type="ECO:0000256" key="1">
    <source>
        <dbReference type="ARBA" id="ARBA00005820"/>
    </source>
</evidence>
<dbReference type="InterPro" id="IPR058852">
    <property type="entry name" value="HTH_77"/>
</dbReference>
<evidence type="ECO:0000313" key="5">
    <source>
        <dbReference type="EMBL" id="TVZ06731.1"/>
    </source>
</evidence>
<dbReference type="CDD" id="cd15831">
    <property type="entry name" value="BTAD"/>
    <property type="match status" value="1"/>
</dbReference>
<dbReference type="SUPFAM" id="SSF46894">
    <property type="entry name" value="C-terminal effector domain of the bipartite response regulators"/>
    <property type="match status" value="1"/>
</dbReference>
<evidence type="ECO:0000256" key="3">
    <source>
        <dbReference type="PROSITE-ProRule" id="PRU01091"/>
    </source>
</evidence>
<dbReference type="Pfam" id="PF03704">
    <property type="entry name" value="BTAD"/>
    <property type="match status" value="1"/>
</dbReference>
<dbReference type="Gene3D" id="1.25.40.10">
    <property type="entry name" value="Tetratricopeptide repeat domain"/>
    <property type="match status" value="1"/>
</dbReference>
<keyword evidence="2 3" id="KW-0238">DNA-binding</keyword>
<dbReference type="PANTHER" id="PTHR47691:SF3">
    <property type="entry name" value="HTH-TYPE TRANSCRIPTIONAL REGULATOR RV0890C-RELATED"/>
    <property type="match status" value="1"/>
</dbReference>
<dbReference type="PROSITE" id="PS51755">
    <property type="entry name" value="OMPR_PHOB"/>
    <property type="match status" value="1"/>
</dbReference>
<keyword evidence="6" id="KW-1185">Reference proteome</keyword>
<organism evidence="5 6">
    <name type="scientific">Trebonia kvetii</name>
    <dbReference type="NCBI Taxonomy" id="2480626"/>
    <lineage>
        <taxon>Bacteria</taxon>
        <taxon>Bacillati</taxon>
        <taxon>Actinomycetota</taxon>
        <taxon>Actinomycetes</taxon>
        <taxon>Streptosporangiales</taxon>
        <taxon>Treboniaceae</taxon>
        <taxon>Trebonia</taxon>
    </lineage>
</organism>
<dbReference type="SUPFAM" id="SSF52540">
    <property type="entry name" value="P-loop containing nucleoside triphosphate hydrolases"/>
    <property type="match status" value="1"/>
</dbReference>
<dbReference type="Gene3D" id="3.40.50.300">
    <property type="entry name" value="P-loop containing nucleotide triphosphate hydrolases"/>
    <property type="match status" value="1"/>
</dbReference>
<dbReference type="Pfam" id="PF00486">
    <property type="entry name" value="Trans_reg_C"/>
    <property type="match status" value="1"/>
</dbReference>
<dbReference type="CDD" id="cd00383">
    <property type="entry name" value="trans_reg_C"/>
    <property type="match status" value="1"/>
</dbReference>
<evidence type="ECO:0000313" key="6">
    <source>
        <dbReference type="Proteomes" id="UP000460272"/>
    </source>
</evidence>
<feature type="domain" description="OmpR/PhoB-type" evidence="4">
    <location>
        <begin position="1"/>
        <end position="93"/>
    </location>
</feature>
<dbReference type="GO" id="GO:0003677">
    <property type="term" value="F:DNA binding"/>
    <property type="evidence" value="ECO:0007669"/>
    <property type="project" value="UniProtKB-UniRule"/>
</dbReference>
<dbReference type="GO" id="GO:0016887">
    <property type="term" value="F:ATP hydrolysis activity"/>
    <property type="evidence" value="ECO:0007669"/>
    <property type="project" value="InterPro"/>
</dbReference>
<dbReference type="InterPro" id="IPR001867">
    <property type="entry name" value="OmpR/PhoB-type_DNA-bd"/>
</dbReference>
<dbReference type="InterPro" id="IPR011990">
    <property type="entry name" value="TPR-like_helical_dom_sf"/>
</dbReference>
<dbReference type="InterPro" id="IPR016032">
    <property type="entry name" value="Sig_transdc_resp-reg_C-effctor"/>
</dbReference>